<proteinExistence type="predicted"/>
<dbReference type="OrthoDB" id="9784571at2"/>
<evidence type="ECO:0000256" key="2">
    <source>
        <dbReference type="ARBA" id="ARBA00022490"/>
    </source>
</evidence>
<dbReference type="AlphaFoldDB" id="A0A2M9ZMN4"/>
<evidence type="ECO:0000256" key="3">
    <source>
        <dbReference type="ARBA" id="ARBA00022694"/>
    </source>
</evidence>
<dbReference type="PANTHER" id="PTHR30002">
    <property type="entry name" value="EPOXYQUEUOSINE REDUCTASE"/>
    <property type="match status" value="1"/>
</dbReference>
<evidence type="ECO:0000313" key="11">
    <source>
        <dbReference type="EMBL" id="PJZ73326.1"/>
    </source>
</evidence>
<keyword evidence="8" id="KW-0411">Iron-sulfur</keyword>
<keyword evidence="12" id="KW-1185">Reference proteome</keyword>
<dbReference type="Proteomes" id="UP000231990">
    <property type="component" value="Unassembled WGS sequence"/>
</dbReference>
<reference evidence="12 13" key="1">
    <citation type="submission" date="2017-07" db="EMBL/GenBank/DDBJ databases">
        <title>Leptospira spp. isolated from tropical soils.</title>
        <authorList>
            <person name="Thibeaux R."/>
            <person name="Iraola G."/>
            <person name="Ferres I."/>
            <person name="Bierque E."/>
            <person name="Girault D."/>
            <person name="Soupe-Gilbert M.-E."/>
            <person name="Picardeau M."/>
            <person name="Goarant C."/>
        </authorList>
    </citation>
    <scope>NUCLEOTIDE SEQUENCE [LARGE SCALE GENOMIC DNA]</scope>
    <source>
        <strain evidence="11 13">FH1-B-B1</strain>
        <strain evidence="10 12">FH1-B-C1</strain>
    </source>
</reference>
<evidence type="ECO:0000256" key="7">
    <source>
        <dbReference type="ARBA" id="ARBA00023004"/>
    </source>
</evidence>
<feature type="domain" description="4Fe-4S ferredoxin-type" evidence="9">
    <location>
        <begin position="181"/>
        <end position="210"/>
    </location>
</feature>
<dbReference type="NCBIfam" id="TIGR00276">
    <property type="entry name" value="tRNA epoxyqueuosine(34) reductase QueG"/>
    <property type="match status" value="1"/>
</dbReference>
<dbReference type="GO" id="GO:0051539">
    <property type="term" value="F:4 iron, 4 sulfur cluster binding"/>
    <property type="evidence" value="ECO:0007669"/>
    <property type="project" value="UniProtKB-KW"/>
</dbReference>
<keyword evidence="6" id="KW-0560">Oxidoreductase</keyword>
<dbReference type="InterPro" id="IPR004453">
    <property type="entry name" value="QueG"/>
</dbReference>
<comment type="caution">
    <text evidence="11">The sequence shown here is derived from an EMBL/GenBank/DDBJ whole genome shotgun (WGS) entry which is preliminary data.</text>
</comment>
<keyword evidence="5" id="KW-0671">Queuosine biosynthesis</keyword>
<dbReference type="InterPro" id="IPR017896">
    <property type="entry name" value="4Fe4S_Fe-S-bd"/>
</dbReference>
<dbReference type="Pfam" id="PF13484">
    <property type="entry name" value="Fer4_16"/>
    <property type="match status" value="1"/>
</dbReference>
<dbReference type="InterPro" id="IPR017900">
    <property type="entry name" value="4Fe4S_Fe_S_CS"/>
</dbReference>
<evidence type="ECO:0000259" key="9">
    <source>
        <dbReference type="PROSITE" id="PS51379"/>
    </source>
</evidence>
<keyword evidence="7" id="KW-0408">Iron</keyword>
<gene>
    <name evidence="11" type="primary">queG</name>
    <name evidence="10" type="ORF">CH360_07920</name>
    <name evidence="11" type="ORF">CH373_10175</name>
</gene>
<dbReference type="PROSITE" id="PS51379">
    <property type="entry name" value="4FE4S_FER_2"/>
    <property type="match status" value="1"/>
</dbReference>
<dbReference type="Proteomes" id="UP000231962">
    <property type="component" value="Unassembled WGS sequence"/>
</dbReference>
<keyword evidence="2" id="KW-0963">Cytoplasm</keyword>
<dbReference type="RefSeq" id="WP_100713474.1">
    <property type="nucleotide sequence ID" value="NZ_NPDY01000005.1"/>
</dbReference>
<evidence type="ECO:0000256" key="8">
    <source>
        <dbReference type="ARBA" id="ARBA00023014"/>
    </source>
</evidence>
<name>A0A2M9ZMN4_9LEPT</name>
<dbReference type="SUPFAM" id="SSF54862">
    <property type="entry name" value="4Fe-4S ferredoxins"/>
    <property type="match status" value="1"/>
</dbReference>
<organism evidence="11 13">
    <name type="scientific">Leptospira perolatii</name>
    <dbReference type="NCBI Taxonomy" id="2023191"/>
    <lineage>
        <taxon>Bacteria</taxon>
        <taxon>Pseudomonadati</taxon>
        <taxon>Spirochaetota</taxon>
        <taxon>Spirochaetia</taxon>
        <taxon>Leptospirales</taxon>
        <taxon>Leptospiraceae</taxon>
        <taxon>Leptospira</taxon>
    </lineage>
</organism>
<dbReference type="GO" id="GO:0052693">
    <property type="term" value="F:epoxyqueuosine reductase activity"/>
    <property type="evidence" value="ECO:0007669"/>
    <property type="project" value="TreeGrafter"/>
</dbReference>
<dbReference type="GO" id="GO:0008616">
    <property type="term" value="P:tRNA queuosine(34) biosynthetic process"/>
    <property type="evidence" value="ECO:0007669"/>
    <property type="project" value="UniProtKB-KW"/>
</dbReference>
<keyword evidence="1" id="KW-0004">4Fe-4S</keyword>
<evidence type="ECO:0000256" key="4">
    <source>
        <dbReference type="ARBA" id="ARBA00022723"/>
    </source>
</evidence>
<evidence type="ECO:0000256" key="6">
    <source>
        <dbReference type="ARBA" id="ARBA00023002"/>
    </source>
</evidence>
<evidence type="ECO:0000256" key="1">
    <source>
        <dbReference type="ARBA" id="ARBA00022485"/>
    </source>
</evidence>
<keyword evidence="3" id="KW-0819">tRNA processing</keyword>
<dbReference type="GO" id="GO:0046872">
    <property type="term" value="F:metal ion binding"/>
    <property type="evidence" value="ECO:0007669"/>
    <property type="project" value="UniProtKB-KW"/>
</dbReference>
<sequence>MVLESKELLPDLEKIAFQNGFQLVGAAKALVPNSDKKNILQWVQEGRFGTMNWYPKNMNLRLELEGLGFSPESVLVLGAVYYDEDSEAKLDRSKFRFSRYAMGEDYHSVLRKRTKSLLEVLRTRFPENQFRHGVDSLPVPEKVLAREAGIGWIGKNTNLIHEDFGSFFFLSTIFTDLPLRIESTVAKDRCGTCDLCIRACPTSALEPYRIDARKCISYRNIEDKSEEATSLHGWLYGCDICQEVCPWNRVKAKSRKVRTAIPEFKPKAHFIEEPEKLLRLTEDEFTSFFSDSAVLRIGFKKYRRNIENL</sequence>
<dbReference type="EMBL" id="NPDZ01000005">
    <property type="protein sequence ID" value="PJZ73326.1"/>
    <property type="molecule type" value="Genomic_DNA"/>
</dbReference>
<evidence type="ECO:0000256" key="5">
    <source>
        <dbReference type="ARBA" id="ARBA00022785"/>
    </source>
</evidence>
<evidence type="ECO:0000313" key="12">
    <source>
        <dbReference type="Proteomes" id="UP000231962"/>
    </source>
</evidence>
<evidence type="ECO:0000313" key="10">
    <source>
        <dbReference type="EMBL" id="PJZ70137.1"/>
    </source>
</evidence>
<dbReference type="PROSITE" id="PS00198">
    <property type="entry name" value="4FE4S_FER_1"/>
    <property type="match status" value="1"/>
</dbReference>
<keyword evidence="4" id="KW-0479">Metal-binding</keyword>
<dbReference type="InterPro" id="IPR013542">
    <property type="entry name" value="QueG_DUF1730"/>
</dbReference>
<dbReference type="EMBL" id="NPDY01000005">
    <property type="protein sequence ID" value="PJZ70137.1"/>
    <property type="molecule type" value="Genomic_DNA"/>
</dbReference>
<dbReference type="Gene3D" id="3.30.70.20">
    <property type="match status" value="1"/>
</dbReference>
<evidence type="ECO:0000313" key="13">
    <source>
        <dbReference type="Proteomes" id="UP000231990"/>
    </source>
</evidence>
<accession>A0A2M9ZMN4</accession>
<dbReference type="PANTHER" id="PTHR30002:SF4">
    <property type="entry name" value="EPOXYQUEUOSINE REDUCTASE"/>
    <property type="match status" value="1"/>
</dbReference>
<dbReference type="Pfam" id="PF08331">
    <property type="entry name" value="QueG_DUF1730"/>
    <property type="match status" value="1"/>
</dbReference>
<protein>
    <submittedName>
        <fullName evidence="11">tRNA epoxyqueuosine(34) reductase QueG</fullName>
    </submittedName>
</protein>